<keyword evidence="6" id="KW-0460">Magnesium</keyword>
<gene>
    <name evidence="10" type="ORF">OE88DRAFT_1727453</name>
</gene>
<keyword evidence="8" id="KW-0456">Lyase</keyword>
<dbReference type="FunFam" id="3.40.50.1100:FF:000005">
    <property type="entry name" value="Threonine dehydratase catabolic"/>
    <property type="match status" value="1"/>
</dbReference>
<dbReference type="InterPro" id="IPR001926">
    <property type="entry name" value="TrpB-like_PALP"/>
</dbReference>
<comment type="cofactor">
    <cofactor evidence="3">
        <name>Mn(2+)</name>
        <dbReference type="ChEBI" id="CHEBI:29035"/>
    </cofactor>
</comment>
<dbReference type="Proteomes" id="UP000305948">
    <property type="component" value="Unassembled WGS sequence"/>
</dbReference>
<accession>A0A5C3MVW1</accession>
<dbReference type="GO" id="GO:0018114">
    <property type="term" value="F:threonine racemase activity"/>
    <property type="evidence" value="ECO:0007669"/>
    <property type="project" value="TreeGrafter"/>
</dbReference>
<dbReference type="GO" id="GO:0003941">
    <property type="term" value="F:L-serine ammonia-lyase activity"/>
    <property type="evidence" value="ECO:0007669"/>
    <property type="project" value="TreeGrafter"/>
</dbReference>
<keyword evidence="11" id="KW-1185">Reference proteome</keyword>
<dbReference type="AlphaFoldDB" id="A0A5C3MVW1"/>
<dbReference type="Pfam" id="PF00291">
    <property type="entry name" value="PALP"/>
    <property type="match status" value="1"/>
</dbReference>
<evidence type="ECO:0000256" key="5">
    <source>
        <dbReference type="ARBA" id="ARBA00010869"/>
    </source>
</evidence>
<evidence type="ECO:0000256" key="3">
    <source>
        <dbReference type="ARBA" id="ARBA00001936"/>
    </source>
</evidence>
<dbReference type="GO" id="GO:0070179">
    <property type="term" value="P:D-serine biosynthetic process"/>
    <property type="evidence" value="ECO:0007669"/>
    <property type="project" value="TreeGrafter"/>
</dbReference>
<dbReference type="PANTHER" id="PTHR43050:SF1">
    <property type="entry name" value="SERINE RACEMASE"/>
    <property type="match status" value="1"/>
</dbReference>
<dbReference type="SUPFAM" id="SSF53686">
    <property type="entry name" value="Tryptophan synthase beta subunit-like PLP-dependent enzymes"/>
    <property type="match status" value="1"/>
</dbReference>
<dbReference type="STRING" id="5364.A0A5C3MVW1"/>
<organism evidence="10 11">
    <name type="scientific">Heliocybe sulcata</name>
    <dbReference type="NCBI Taxonomy" id="5364"/>
    <lineage>
        <taxon>Eukaryota</taxon>
        <taxon>Fungi</taxon>
        <taxon>Dikarya</taxon>
        <taxon>Basidiomycota</taxon>
        <taxon>Agaricomycotina</taxon>
        <taxon>Agaricomycetes</taxon>
        <taxon>Gloeophyllales</taxon>
        <taxon>Gloeophyllaceae</taxon>
        <taxon>Heliocybe</taxon>
    </lineage>
</organism>
<evidence type="ECO:0000256" key="6">
    <source>
        <dbReference type="ARBA" id="ARBA00022842"/>
    </source>
</evidence>
<evidence type="ECO:0000256" key="8">
    <source>
        <dbReference type="ARBA" id="ARBA00023239"/>
    </source>
</evidence>
<evidence type="ECO:0000256" key="7">
    <source>
        <dbReference type="ARBA" id="ARBA00022898"/>
    </source>
</evidence>
<evidence type="ECO:0000313" key="11">
    <source>
        <dbReference type="Proteomes" id="UP000305948"/>
    </source>
</evidence>
<comment type="cofactor">
    <cofactor evidence="4">
        <name>Mg(2+)</name>
        <dbReference type="ChEBI" id="CHEBI:18420"/>
    </cofactor>
</comment>
<name>A0A5C3MVW1_9AGAM</name>
<dbReference type="GO" id="GO:0000287">
    <property type="term" value="F:magnesium ion binding"/>
    <property type="evidence" value="ECO:0007669"/>
    <property type="project" value="TreeGrafter"/>
</dbReference>
<dbReference type="CDD" id="cd01562">
    <property type="entry name" value="Thr-dehyd"/>
    <property type="match status" value="1"/>
</dbReference>
<dbReference type="OrthoDB" id="271064at2759"/>
<evidence type="ECO:0000259" key="9">
    <source>
        <dbReference type="Pfam" id="PF00291"/>
    </source>
</evidence>
<dbReference type="GO" id="GO:0030378">
    <property type="term" value="F:serine racemase activity"/>
    <property type="evidence" value="ECO:0007669"/>
    <property type="project" value="TreeGrafter"/>
</dbReference>
<comment type="cofactor">
    <cofactor evidence="2">
        <name>pyridoxal 5'-phosphate</name>
        <dbReference type="ChEBI" id="CHEBI:597326"/>
    </cofactor>
</comment>
<dbReference type="PROSITE" id="PS00165">
    <property type="entry name" value="DEHYDRATASE_SER_THR"/>
    <property type="match status" value="1"/>
</dbReference>
<evidence type="ECO:0000256" key="2">
    <source>
        <dbReference type="ARBA" id="ARBA00001933"/>
    </source>
</evidence>
<evidence type="ECO:0000313" key="10">
    <source>
        <dbReference type="EMBL" id="TFK49167.1"/>
    </source>
</evidence>
<dbReference type="GO" id="GO:0005524">
    <property type="term" value="F:ATP binding"/>
    <property type="evidence" value="ECO:0007669"/>
    <property type="project" value="TreeGrafter"/>
</dbReference>
<keyword evidence="7" id="KW-0663">Pyridoxal phosphate</keyword>
<feature type="domain" description="Tryptophan synthase beta chain-like PALP" evidence="9">
    <location>
        <begin position="131"/>
        <end position="402"/>
    </location>
</feature>
<dbReference type="InterPro" id="IPR036052">
    <property type="entry name" value="TrpB-like_PALP_sf"/>
</dbReference>
<dbReference type="GO" id="GO:0030170">
    <property type="term" value="F:pyridoxal phosphate binding"/>
    <property type="evidence" value="ECO:0007669"/>
    <property type="project" value="InterPro"/>
</dbReference>
<dbReference type="Gene3D" id="3.40.50.1100">
    <property type="match status" value="2"/>
</dbReference>
<reference evidence="10 11" key="1">
    <citation type="journal article" date="2019" name="Nat. Ecol. Evol.">
        <title>Megaphylogeny resolves global patterns of mushroom evolution.</title>
        <authorList>
            <person name="Varga T."/>
            <person name="Krizsan K."/>
            <person name="Foldi C."/>
            <person name="Dima B."/>
            <person name="Sanchez-Garcia M."/>
            <person name="Sanchez-Ramirez S."/>
            <person name="Szollosi G.J."/>
            <person name="Szarkandi J.G."/>
            <person name="Papp V."/>
            <person name="Albert L."/>
            <person name="Andreopoulos W."/>
            <person name="Angelini C."/>
            <person name="Antonin V."/>
            <person name="Barry K.W."/>
            <person name="Bougher N.L."/>
            <person name="Buchanan P."/>
            <person name="Buyck B."/>
            <person name="Bense V."/>
            <person name="Catcheside P."/>
            <person name="Chovatia M."/>
            <person name="Cooper J."/>
            <person name="Damon W."/>
            <person name="Desjardin D."/>
            <person name="Finy P."/>
            <person name="Geml J."/>
            <person name="Haridas S."/>
            <person name="Hughes K."/>
            <person name="Justo A."/>
            <person name="Karasinski D."/>
            <person name="Kautmanova I."/>
            <person name="Kiss B."/>
            <person name="Kocsube S."/>
            <person name="Kotiranta H."/>
            <person name="LaButti K.M."/>
            <person name="Lechner B.E."/>
            <person name="Liimatainen K."/>
            <person name="Lipzen A."/>
            <person name="Lukacs Z."/>
            <person name="Mihaltcheva S."/>
            <person name="Morgado L.N."/>
            <person name="Niskanen T."/>
            <person name="Noordeloos M.E."/>
            <person name="Ohm R.A."/>
            <person name="Ortiz-Santana B."/>
            <person name="Ovrebo C."/>
            <person name="Racz N."/>
            <person name="Riley R."/>
            <person name="Savchenko A."/>
            <person name="Shiryaev A."/>
            <person name="Soop K."/>
            <person name="Spirin V."/>
            <person name="Szebenyi C."/>
            <person name="Tomsovsky M."/>
            <person name="Tulloss R.E."/>
            <person name="Uehling J."/>
            <person name="Grigoriev I.V."/>
            <person name="Vagvolgyi C."/>
            <person name="Papp T."/>
            <person name="Martin F.M."/>
            <person name="Miettinen O."/>
            <person name="Hibbett D.S."/>
            <person name="Nagy L.G."/>
        </authorList>
    </citation>
    <scope>NUCLEOTIDE SEQUENCE [LARGE SCALE GENOMIC DNA]</scope>
    <source>
        <strain evidence="10 11">OMC1185</strain>
    </source>
</reference>
<sequence>MSTASRVVNPGPRQANGLETATMIWDKSHEWKLRSTCSVWSEKDRKVAVYECIEEHTSAPGNADAYLKFKADGCCTMRCGTLSHSSVRQDRAGLPLDLSRIARNPSHGMESSIPTLESIENAAAVLSASPIHRTPVLTSESLSALAPDGTTLLFKAENLQKGGAFKIRGATYAVSKLSPSELAKGVITHSSGNHAQALAIAAKAKGAKAYIVMPETSAVIKKNATKGYGAEVILSPPLAEDRERVCEEVRQRTGAYFIPPYDHYDIITGQGTAVLEMITQAKELGKPLDALVVQVGGGGLLAGSSIVAKAHGIPIYAAEPELADDCFRGFESGTRVERVSTTTVADGLRTPVGVRNFDIIRKNVEGVITVSERQIVMAQKLVWERMKMVIEPSAAVGVAVVLFSEKWKSSGITGNVGVLWSGGNVDLDAPMSWTVIKG</sequence>
<dbReference type="PANTHER" id="PTHR43050">
    <property type="entry name" value="SERINE / THREONINE RACEMASE FAMILY MEMBER"/>
    <property type="match status" value="1"/>
</dbReference>
<evidence type="ECO:0000256" key="4">
    <source>
        <dbReference type="ARBA" id="ARBA00001946"/>
    </source>
</evidence>
<proteinExistence type="inferred from homology"/>
<dbReference type="EMBL" id="ML213517">
    <property type="protein sequence ID" value="TFK49167.1"/>
    <property type="molecule type" value="Genomic_DNA"/>
</dbReference>
<protein>
    <submittedName>
        <fullName evidence="10">Tryptophan synthase beta subunit-like PLP-dependent enzyme</fullName>
    </submittedName>
</protein>
<comment type="similarity">
    <text evidence="5">Belongs to the serine/threonine dehydratase family.</text>
</comment>
<comment type="cofactor">
    <cofactor evidence="1">
        <name>Ca(2+)</name>
        <dbReference type="ChEBI" id="CHEBI:29108"/>
    </cofactor>
</comment>
<dbReference type="InterPro" id="IPR000634">
    <property type="entry name" value="Ser/Thr_deHydtase_PyrdxlP-BS"/>
</dbReference>
<evidence type="ECO:0000256" key="1">
    <source>
        <dbReference type="ARBA" id="ARBA00001913"/>
    </source>
</evidence>